<organism evidence="1 2">
    <name type="scientific">Castanea mollissima</name>
    <name type="common">Chinese chestnut</name>
    <dbReference type="NCBI Taxonomy" id="60419"/>
    <lineage>
        <taxon>Eukaryota</taxon>
        <taxon>Viridiplantae</taxon>
        <taxon>Streptophyta</taxon>
        <taxon>Embryophyta</taxon>
        <taxon>Tracheophyta</taxon>
        <taxon>Spermatophyta</taxon>
        <taxon>Magnoliopsida</taxon>
        <taxon>eudicotyledons</taxon>
        <taxon>Gunneridae</taxon>
        <taxon>Pentapetalae</taxon>
        <taxon>rosids</taxon>
        <taxon>fabids</taxon>
        <taxon>Fagales</taxon>
        <taxon>Fagaceae</taxon>
        <taxon>Castanea</taxon>
    </lineage>
</organism>
<dbReference type="EMBL" id="JRKL02002632">
    <property type="protein sequence ID" value="KAF3958134.1"/>
    <property type="molecule type" value="Genomic_DNA"/>
</dbReference>
<evidence type="ECO:0000313" key="2">
    <source>
        <dbReference type="Proteomes" id="UP000737018"/>
    </source>
</evidence>
<name>A0A8J4R318_9ROSI</name>
<comment type="caution">
    <text evidence="1">The sequence shown here is derived from an EMBL/GenBank/DDBJ whole genome shotgun (WGS) entry which is preliminary data.</text>
</comment>
<dbReference type="AlphaFoldDB" id="A0A8J4R318"/>
<dbReference type="OrthoDB" id="1749288at2759"/>
<keyword evidence="2" id="KW-1185">Reference proteome</keyword>
<evidence type="ECO:0000313" key="1">
    <source>
        <dbReference type="EMBL" id="KAF3958134.1"/>
    </source>
</evidence>
<sequence length="86" mass="9824">MSSAFRFLRPEAQLLQLLNPFHLLLSSEHRRSTRLWRRRSGPKVVVVQENSGKFKGTGVWKLPTGVVNEGAFQKASLEPLDLLPLW</sequence>
<proteinExistence type="predicted"/>
<accession>A0A8J4R318</accession>
<reference evidence="1" key="1">
    <citation type="submission" date="2020-03" db="EMBL/GenBank/DDBJ databases">
        <title>Castanea mollissima Vanexum genome sequencing.</title>
        <authorList>
            <person name="Staton M."/>
        </authorList>
    </citation>
    <scope>NUCLEOTIDE SEQUENCE</scope>
    <source>
        <tissue evidence="1">Leaf</tissue>
    </source>
</reference>
<gene>
    <name evidence="1" type="ORF">CMV_016927</name>
</gene>
<protein>
    <submittedName>
        <fullName evidence="1">Uncharacterized protein</fullName>
    </submittedName>
</protein>
<dbReference type="Proteomes" id="UP000737018">
    <property type="component" value="Unassembled WGS sequence"/>
</dbReference>